<keyword evidence="6" id="KW-1185">Reference proteome</keyword>
<evidence type="ECO:0000256" key="2">
    <source>
        <dbReference type="ARBA" id="ARBA00022679"/>
    </source>
</evidence>
<evidence type="ECO:0000313" key="5">
    <source>
        <dbReference type="EMBL" id="TQF05554.1"/>
    </source>
</evidence>
<feature type="domain" description="Phosphoribosyltransferase" evidence="4">
    <location>
        <begin position="77"/>
        <end position="199"/>
    </location>
</feature>
<dbReference type="Gene3D" id="3.40.50.2020">
    <property type="match status" value="1"/>
</dbReference>
<comment type="caution">
    <text evidence="5">The sequence shown here is derived from an EMBL/GenBank/DDBJ whole genome shotgun (WGS) entry which is preliminary data.</text>
</comment>
<dbReference type="InterPro" id="IPR029057">
    <property type="entry name" value="PRTase-like"/>
</dbReference>
<evidence type="ECO:0000313" key="6">
    <source>
        <dbReference type="Proteomes" id="UP000319103"/>
    </source>
</evidence>
<feature type="compositionally biased region" description="Basic residues" evidence="3">
    <location>
        <begin position="1"/>
        <end position="19"/>
    </location>
</feature>
<proteinExistence type="predicted"/>
<dbReference type="GO" id="GO:0016757">
    <property type="term" value="F:glycosyltransferase activity"/>
    <property type="evidence" value="ECO:0007669"/>
    <property type="project" value="UniProtKB-KW"/>
</dbReference>
<dbReference type="OrthoDB" id="307631at2"/>
<dbReference type="EMBL" id="VIGB01000003">
    <property type="protein sequence ID" value="TQF05554.1"/>
    <property type="molecule type" value="Genomic_DNA"/>
</dbReference>
<dbReference type="Pfam" id="PF00156">
    <property type="entry name" value="Pribosyltran"/>
    <property type="match status" value="1"/>
</dbReference>
<protein>
    <recommendedName>
        <fullName evidence="4">Phosphoribosyltransferase domain-containing protein</fullName>
    </recommendedName>
</protein>
<keyword evidence="2" id="KW-0808">Transferase</keyword>
<dbReference type="Proteomes" id="UP000319103">
    <property type="component" value="Unassembled WGS sequence"/>
</dbReference>
<dbReference type="InterPro" id="IPR000836">
    <property type="entry name" value="PRTase_dom"/>
</dbReference>
<evidence type="ECO:0000259" key="4">
    <source>
        <dbReference type="Pfam" id="PF00156"/>
    </source>
</evidence>
<name>A0A540WAW4_9ACTN</name>
<gene>
    <name evidence="5" type="ORF">E6W39_29150</name>
</gene>
<dbReference type="SUPFAM" id="SSF53271">
    <property type="entry name" value="PRTase-like"/>
    <property type="match status" value="1"/>
</dbReference>
<reference evidence="5 6" key="1">
    <citation type="submission" date="2019-06" db="EMBL/GenBank/DDBJ databases">
        <title>Description of Kitasatospora acidophila sp. nov. isolated from pine grove soil, and reclassification of Streptomyces novaecaesareae to Kitasatospora novaeceasareae comb. nov.</title>
        <authorList>
            <person name="Kim M.J."/>
        </authorList>
    </citation>
    <scope>NUCLEOTIDE SEQUENCE [LARGE SCALE GENOMIC DNA]</scope>
    <source>
        <strain evidence="5 6">MMS16-CNU292</strain>
    </source>
</reference>
<organism evidence="5 6">
    <name type="scientific">Kitasatospora acidiphila</name>
    <dbReference type="NCBI Taxonomy" id="2567942"/>
    <lineage>
        <taxon>Bacteria</taxon>
        <taxon>Bacillati</taxon>
        <taxon>Actinomycetota</taxon>
        <taxon>Actinomycetes</taxon>
        <taxon>Kitasatosporales</taxon>
        <taxon>Streptomycetaceae</taxon>
        <taxon>Kitasatospora</taxon>
    </lineage>
</organism>
<evidence type="ECO:0000256" key="1">
    <source>
        <dbReference type="ARBA" id="ARBA00022676"/>
    </source>
</evidence>
<accession>A0A540WAW4</accession>
<sequence>MAQYRWRHRHRRVHPRHRPPGSAPAHRPERIVTDTAQQPAGGQRLFARTAPYVPTLYQCYAAARLIAESVVGCEPPVTAVVGIANGGTRPATVIADYLKVPLHLIIARHNPTDELWQQATGDVTVTLPGGLPRQFDGTVLLVDDIAGSGATFTAVSRALLGTGAVLKTAALCRNAGCAEGPDRWVWDVDDWVVFPWEATHSGETRQLPVPKEVATR</sequence>
<dbReference type="CDD" id="cd06223">
    <property type="entry name" value="PRTases_typeI"/>
    <property type="match status" value="1"/>
</dbReference>
<evidence type="ECO:0000256" key="3">
    <source>
        <dbReference type="SAM" id="MobiDB-lite"/>
    </source>
</evidence>
<dbReference type="PANTHER" id="PTHR43363">
    <property type="entry name" value="HYPOXANTHINE PHOSPHORIBOSYLTRANSFERASE"/>
    <property type="match status" value="1"/>
</dbReference>
<feature type="region of interest" description="Disordered" evidence="3">
    <location>
        <begin position="1"/>
        <end position="29"/>
    </location>
</feature>
<keyword evidence="1" id="KW-0328">Glycosyltransferase</keyword>
<dbReference type="AlphaFoldDB" id="A0A540WAW4"/>
<dbReference type="PANTHER" id="PTHR43363:SF1">
    <property type="entry name" value="HYPOXANTHINE-GUANINE PHOSPHORIBOSYLTRANSFERASE"/>
    <property type="match status" value="1"/>
</dbReference>